<proteinExistence type="predicted"/>
<dbReference type="EMBL" id="QWEX01000002">
    <property type="protein sequence ID" value="RXV68356.1"/>
    <property type="molecule type" value="Genomic_DNA"/>
</dbReference>
<comment type="caution">
    <text evidence="1">The sequence shown here is derived from an EMBL/GenBank/DDBJ whole genome shotgun (WGS) entry which is preliminary data.</text>
</comment>
<reference evidence="1 2" key="1">
    <citation type="submission" date="2018-08" db="EMBL/GenBank/DDBJ databases">
        <title>Mountain-cultivated ginseng endophyte, Burkholderia stabilis and its activity against ginseng root rot disease.</title>
        <authorList>
            <person name="Tapan Kumar M."/>
            <person name="Bae H."/>
            <person name="Shanmugam G."/>
            <person name="Jeon J."/>
        </authorList>
    </citation>
    <scope>NUCLEOTIDE SEQUENCE [LARGE SCALE GENOMIC DNA]</scope>
    <source>
        <strain evidence="1 2">EB159</strain>
    </source>
</reference>
<dbReference type="AlphaFoldDB" id="A0A4Q2AEX1"/>
<sequence>MRALYVFFMTMPCRVRTLSLSRQGSPVTSGGPCAARSVSVSEPVHASVNRACRSRRCSDSS</sequence>
<accession>A0A4Q2AEX1</accession>
<evidence type="ECO:0000313" key="2">
    <source>
        <dbReference type="Proteomes" id="UP000289650"/>
    </source>
</evidence>
<gene>
    <name evidence="1" type="ORF">D1006_24605</name>
</gene>
<name>A0A4Q2AEX1_9BURK</name>
<protein>
    <submittedName>
        <fullName evidence="1">Uncharacterized protein</fullName>
    </submittedName>
</protein>
<dbReference type="Proteomes" id="UP000289650">
    <property type="component" value="Unassembled WGS sequence"/>
</dbReference>
<evidence type="ECO:0000313" key="1">
    <source>
        <dbReference type="EMBL" id="RXV68356.1"/>
    </source>
</evidence>
<organism evidence="1 2">
    <name type="scientific">Burkholderia stabilis</name>
    <dbReference type="NCBI Taxonomy" id="95485"/>
    <lineage>
        <taxon>Bacteria</taxon>
        <taxon>Pseudomonadati</taxon>
        <taxon>Pseudomonadota</taxon>
        <taxon>Betaproteobacteria</taxon>
        <taxon>Burkholderiales</taxon>
        <taxon>Burkholderiaceae</taxon>
        <taxon>Burkholderia</taxon>
        <taxon>Burkholderia cepacia complex</taxon>
    </lineage>
</organism>